<evidence type="ECO:0000256" key="2">
    <source>
        <dbReference type="ARBA" id="ARBA00022692"/>
    </source>
</evidence>
<accession>A0ABV4NW26</accession>
<dbReference type="SUPFAM" id="SSF56436">
    <property type="entry name" value="C-type lectin-like"/>
    <property type="match status" value="1"/>
</dbReference>
<dbReference type="PROSITE" id="PS50041">
    <property type="entry name" value="C_TYPE_LECTIN_2"/>
    <property type="match status" value="1"/>
</dbReference>
<dbReference type="PANTHER" id="PTHR35518">
    <property type="entry name" value="MAINTENANCE OF TELOMOERE CAPPING"/>
    <property type="match status" value="1"/>
</dbReference>
<dbReference type="InterPro" id="IPR051008">
    <property type="entry name" value="Telomere_Capping_Maintenance"/>
</dbReference>
<evidence type="ECO:0000259" key="7">
    <source>
        <dbReference type="PROSITE" id="PS50041"/>
    </source>
</evidence>
<dbReference type="InterPro" id="IPR016186">
    <property type="entry name" value="C-type_lectin-like/link_sf"/>
</dbReference>
<feature type="chain" id="PRO_5046987385" description="C-type lectin domain-containing protein" evidence="6">
    <location>
        <begin position="39"/>
        <end position="602"/>
    </location>
</feature>
<feature type="signal peptide" evidence="6">
    <location>
        <begin position="1"/>
        <end position="38"/>
    </location>
</feature>
<evidence type="ECO:0000313" key="9">
    <source>
        <dbReference type="Proteomes" id="UP001569428"/>
    </source>
</evidence>
<dbReference type="SUPFAM" id="SSF51695">
    <property type="entry name" value="PLC-like phosphodiesterases"/>
    <property type="match status" value="1"/>
</dbReference>
<reference evidence="8 9" key="1">
    <citation type="submission" date="2024-08" db="EMBL/GenBank/DDBJ databases">
        <authorList>
            <person name="Ishaq N."/>
        </authorList>
    </citation>
    <scope>NUCLEOTIDE SEQUENCE [LARGE SCALE GENOMIC DNA]</scope>
    <source>
        <strain evidence="8 9">DSM 18651</strain>
    </source>
</reference>
<dbReference type="CDD" id="cd00037">
    <property type="entry name" value="CLECT"/>
    <property type="match status" value="1"/>
</dbReference>
<gene>
    <name evidence="8" type="ORF">ACCI49_04880</name>
</gene>
<dbReference type="Gene3D" id="3.20.20.190">
    <property type="entry name" value="Phosphatidylinositol (PI) phosphodiesterase"/>
    <property type="match status" value="1"/>
</dbReference>
<dbReference type="InterPro" id="IPR017946">
    <property type="entry name" value="PLC-like_Pdiesterase_TIM-brl"/>
</dbReference>
<evidence type="ECO:0000256" key="3">
    <source>
        <dbReference type="ARBA" id="ARBA00022989"/>
    </source>
</evidence>
<dbReference type="InterPro" id="IPR018378">
    <property type="entry name" value="C-type_lectin_CS"/>
</dbReference>
<comment type="subcellular location">
    <subcellularLocation>
        <location evidence="1">Membrane</location>
    </subcellularLocation>
</comment>
<keyword evidence="3" id="KW-1133">Transmembrane helix</keyword>
<evidence type="ECO:0000256" key="1">
    <source>
        <dbReference type="ARBA" id="ARBA00004370"/>
    </source>
</evidence>
<evidence type="ECO:0000256" key="5">
    <source>
        <dbReference type="ARBA" id="ARBA00023157"/>
    </source>
</evidence>
<keyword evidence="6" id="KW-0732">Signal</keyword>
<proteinExistence type="predicted"/>
<keyword evidence="5" id="KW-1015">Disulfide bond</keyword>
<evidence type="ECO:0000256" key="6">
    <source>
        <dbReference type="SAM" id="SignalP"/>
    </source>
</evidence>
<evidence type="ECO:0000256" key="4">
    <source>
        <dbReference type="ARBA" id="ARBA00023136"/>
    </source>
</evidence>
<feature type="domain" description="C-type lectin" evidence="7">
    <location>
        <begin position="295"/>
        <end position="363"/>
    </location>
</feature>
<dbReference type="Pfam" id="PF26178">
    <property type="entry name" value="PI-PLC_cat"/>
    <property type="match status" value="1"/>
</dbReference>
<dbReference type="InterPro" id="IPR016187">
    <property type="entry name" value="CTDL_fold"/>
</dbReference>
<keyword evidence="4" id="KW-0472">Membrane</keyword>
<sequence length="602" mass="67952">MIIRIFESKIRHFFCWQISKLLTALAVGVAIVSPAAIAETAEDMLKKFGLYYDYLLYPDFMQPKYGMALQRQLAKDTPFYHSTVLGTHNSYNSISYESIIRDDILQSGQHKIKVKDQIDLGAEYIELDYYDHLGNLRFCHSTVNCVVGGNYVLLADLFKELNEWAKEQDKYGTDRVVMVHVENNNGNDGDSGTKFYENLRDRVGDNYVYSPLDYEADFPYGRNYEGRELGLDVVVDFPSKELTKQIIRNRDKRFIFFMSEGQPGKGNGLWDLVFWHRGGLETQKSADNKDAMDDWLGGKQVVEYVGPPGPDNEDGKFRNSDALWTWSTAEPNSNGNQDCTALRGDNGSWYDLACSNQFTYACKRNLYGHDNYLYPDEFDYVSYEEMWAITDAVGIHSGGDEACREQFGQGWYHNVPRNAIESKVVQDKLVEKSHTHAWLAYTDLNDEGNFVIDIAPEASDAYFSHHNHGVYVSVHADSPKMYAIVRKVYQSTSDASCSDPVAANGGEEIKNGNTELLINVNFNCLNTSGAGWYWDIAIINDNVSKDYTFYVGNTGLLTVPTGGAYAYGGDLDIMNDGHMKVKLISADWNSNNDGIGFIISEP</sequence>
<organism evidence="8 9">
    <name type="scientific">Microbulbifer epialgicus</name>
    <dbReference type="NCBI Taxonomy" id="393907"/>
    <lineage>
        <taxon>Bacteria</taxon>
        <taxon>Pseudomonadati</taxon>
        <taxon>Pseudomonadota</taxon>
        <taxon>Gammaproteobacteria</taxon>
        <taxon>Cellvibrionales</taxon>
        <taxon>Microbulbiferaceae</taxon>
        <taxon>Microbulbifer</taxon>
    </lineage>
</organism>
<protein>
    <recommendedName>
        <fullName evidence="7">C-type lectin domain-containing protein</fullName>
    </recommendedName>
</protein>
<dbReference type="InterPro" id="IPR001304">
    <property type="entry name" value="C-type_lectin-like"/>
</dbReference>
<dbReference type="PROSITE" id="PS50007">
    <property type="entry name" value="PIPLC_X_DOMAIN"/>
    <property type="match status" value="1"/>
</dbReference>
<keyword evidence="2" id="KW-0812">Transmembrane</keyword>
<evidence type="ECO:0000313" key="8">
    <source>
        <dbReference type="EMBL" id="MFA0810247.1"/>
    </source>
</evidence>
<dbReference type="RefSeq" id="WP_371837854.1">
    <property type="nucleotide sequence ID" value="NZ_JBGMEK010000006.1"/>
</dbReference>
<dbReference type="PROSITE" id="PS00615">
    <property type="entry name" value="C_TYPE_LECTIN_1"/>
    <property type="match status" value="1"/>
</dbReference>
<dbReference type="Proteomes" id="UP001569428">
    <property type="component" value="Unassembled WGS sequence"/>
</dbReference>
<comment type="caution">
    <text evidence="8">The sequence shown here is derived from an EMBL/GenBank/DDBJ whole genome shotgun (WGS) entry which is preliminary data.</text>
</comment>
<dbReference type="Gene3D" id="3.10.100.10">
    <property type="entry name" value="Mannose-Binding Protein A, subunit A"/>
    <property type="match status" value="1"/>
</dbReference>
<name>A0ABV4NW26_9GAMM</name>
<keyword evidence="9" id="KW-1185">Reference proteome</keyword>
<dbReference type="PANTHER" id="PTHR35518:SF2">
    <property type="entry name" value="MAINTENANCE OF TELOMERE CAPPING PROTEIN 6"/>
    <property type="match status" value="1"/>
</dbReference>
<dbReference type="EMBL" id="JBGMEK010000006">
    <property type="protein sequence ID" value="MFA0810247.1"/>
    <property type="molecule type" value="Genomic_DNA"/>
</dbReference>